<feature type="transmembrane region" description="Helical" evidence="1">
    <location>
        <begin position="12"/>
        <end position="33"/>
    </location>
</feature>
<name>A0A151Z8R1_TIELA</name>
<dbReference type="InterPro" id="IPR012334">
    <property type="entry name" value="Pectin_lyas_fold"/>
</dbReference>
<dbReference type="Gene3D" id="2.160.20.10">
    <property type="entry name" value="Single-stranded right-handed beta-helix, Pectin lyase-like"/>
    <property type="match status" value="1"/>
</dbReference>
<dbReference type="InParanoid" id="A0A151Z8R1"/>
<evidence type="ECO:0000313" key="2">
    <source>
        <dbReference type="EMBL" id="KYQ90326.1"/>
    </source>
</evidence>
<dbReference type="PANTHER" id="PTHR31318:SF2">
    <property type="entry name" value="PECTIN LYASE-LIKE FAMILY PROTEIN-RELATED"/>
    <property type="match status" value="1"/>
</dbReference>
<keyword evidence="3" id="KW-1185">Reference proteome</keyword>
<comment type="caution">
    <text evidence="2">The sequence shown here is derived from an EMBL/GenBank/DDBJ whole genome shotgun (WGS) entry which is preliminary data.</text>
</comment>
<gene>
    <name evidence="2" type="ORF">DLAC_08930</name>
</gene>
<evidence type="ECO:0000256" key="1">
    <source>
        <dbReference type="SAM" id="Phobius"/>
    </source>
</evidence>
<dbReference type="AlphaFoldDB" id="A0A151Z8R1"/>
<reference evidence="2 3" key="1">
    <citation type="submission" date="2015-12" db="EMBL/GenBank/DDBJ databases">
        <title>Dictyostelia acquired genes for synthesis and detection of signals that induce cell-type specialization by lateral gene transfer from prokaryotes.</title>
        <authorList>
            <person name="Gloeckner G."/>
            <person name="Schaap P."/>
        </authorList>
    </citation>
    <scope>NUCLEOTIDE SEQUENCE [LARGE SCALE GENOMIC DNA]</scope>
    <source>
        <strain evidence="2 3">TK</strain>
    </source>
</reference>
<dbReference type="SUPFAM" id="SSF51126">
    <property type="entry name" value="Pectin lyase-like"/>
    <property type="match status" value="1"/>
</dbReference>
<dbReference type="InterPro" id="IPR011050">
    <property type="entry name" value="Pectin_lyase_fold/virulence"/>
</dbReference>
<proteinExistence type="predicted"/>
<keyword evidence="1" id="KW-1133">Transmembrane helix</keyword>
<feature type="transmembrane region" description="Helical" evidence="1">
    <location>
        <begin position="499"/>
        <end position="521"/>
    </location>
</feature>
<organism evidence="2 3">
    <name type="scientific">Tieghemostelium lacteum</name>
    <name type="common">Slime mold</name>
    <name type="synonym">Dictyostelium lacteum</name>
    <dbReference type="NCBI Taxonomy" id="361077"/>
    <lineage>
        <taxon>Eukaryota</taxon>
        <taxon>Amoebozoa</taxon>
        <taxon>Evosea</taxon>
        <taxon>Eumycetozoa</taxon>
        <taxon>Dictyostelia</taxon>
        <taxon>Dictyosteliales</taxon>
        <taxon>Raperosteliaceae</taxon>
        <taxon>Tieghemostelium</taxon>
    </lineage>
</organism>
<protein>
    <recommendedName>
        <fullName evidence="4">Right handed beta helix domain-containing protein</fullName>
    </recommendedName>
</protein>
<sequence length="546" mass="62197">MMTKLSNIIKRLVVSLLLFKYCILLVQCNWSYYNCSLYIRPLEDNVLLSPSTNNNGSDSSFNCGDTLENPCLTISSGYKECQKQYKMYQFNINFTMEEGIYYITDSDIFTLYSRDLIFSGQLSVVFDFSNITRNWVDGYFGVSLRIKGISFRNLSQLFYYGMSRNNRLHISNCVFEDNRNPLIYIEDNLNYPPYNDPYIVIEDSVFQNNVWLDASPNPPHEQSLINLRYNDITITNCTFTNNNGFESMVRAQNGAVLSMNQSRFFNNTIKSHFGLISLGNQSYKKNRFNDCDFIGNGVYNNNTEPKSIFSLNSSILEVANSNFVNNSVSIVTLNDQDCSITISNSSFIGNTQSPLIRSFLNNNIGVYQKSVLTITDSIFENNTISYIGTIFQLDHTTFQFQNSNVTMNDGGIFNMFSSTVYLSDVSIMYNNYDALMNCTDSYITVTTPLQIAPEYNMIRCSECSISYIDTSTLNNFLCPVVHPNTPYASNTNSTGKGTISAIVIAIFVFVSIVIGSIIFYIKRKRLRYIQQNSINTPLLFKQIIPK</sequence>
<dbReference type="EMBL" id="LODT01000037">
    <property type="protein sequence ID" value="KYQ90326.1"/>
    <property type="molecule type" value="Genomic_DNA"/>
</dbReference>
<keyword evidence="1" id="KW-0472">Membrane</keyword>
<dbReference type="Proteomes" id="UP000076078">
    <property type="component" value="Unassembled WGS sequence"/>
</dbReference>
<accession>A0A151Z8R1</accession>
<keyword evidence="1" id="KW-0812">Transmembrane</keyword>
<dbReference type="PANTHER" id="PTHR31318">
    <property type="entry name" value="EXPRESSED PROTEIN-RELATED"/>
    <property type="match status" value="1"/>
</dbReference>
<evidence type="ECO:0000313" key="3">
    <source>
        <dbReference type="Proteomes" id="UP000076078"/>
    </source>
</evidence>
<evidence type="ECO:0008006" key="4">
    <source>
        <dbReference type="Google" id="ProtNLM"/>
    </source>
</evidence>